<dbReference type="PANTHER" id="PTHR47566">
    <property type="match status" value="1"/>
</dbReference>
<dbReference type="RefSeq" id="WP_089477874.1">
    <property type="nucleotide sequence ID" value="NZ_MUGS01000002.1"/>
</dbReference>
<organism evidence="4 5">
    <name type="scientific">Flavobacterium araucananum</name>
    <dbReference type="NCBI Taxonomy" id="946678"/>
    <lineage>
        <taxon>Bacteria</taxon>
        <taxon>Pseudomonadati</taxon>
        <taxon>Bacteroidota</taxon>
        <taxon>Flavobacteriia</taxon>
        <taxon>Flavobacteriales</taxon>
        <taxon>Flavobacteriaceae</taxon>
        <taxon>Flavobacterium</taxon>
    </lineage>
</organism>
<keyword evidence="3" id="KW-0732">Signal</keyword>
<dbReference type="AlphaFoldDB" id="A0A227PI75"/>
<evidence type="ECO:0008006" key="6">
    <source>
        <dbReference type="Google" id="ProtNLM"/>
    </source>
</evidence>
<sequence>MNTKSYFVGWLTCLSLIFLSCSNSDDDSKNINSDKNCTQTVNIPDANFKAKLLSATADLNNVVASNLEGFVTKIDANNDGIIQVCEAENISELTVDNSNISSLEGLLAFRNLKYLSFRSNKVKVLDVSSLKKLHTVYCEYNNITNINVQGLTNLKFLWCSQNELTSLNLSSLPSLESVYFESNKISSFNIENSNKISDLRGSNNLLTTLTIGPLKNLSYLYISYNLLTSLDANNLKNLSSLHCSNNKMTFLNVSNCISLMDIYCDNNVLSDLKLSNCSKLNFIRGYNNKLTTIDLNGLTALKNLDISNNLLFSFDARYCPQLDYLDIYNMANLQSMVLKNGSNLNNYYFGNNPKLTSICCDVSELAEVQNQVNFWGYNCTISTNCF</sequence>
<name>A0A227PI75_9FLAO</name>
<evidence type="ECO:0000256" key="3">
    <source>
        <dbReference type="SAM" id="SignalP"/>
    </source>
</evidence>
<dbReference type="PROSITE" id="PS51257">
    <property type="entry name" value="PROKAR_LIPOPROTEIN"/>
    <property type="match status" value="1"/>
</dbReference>
<dbReference type="SUPFAM" id="SSF52058">
    <property type="entry name" value="L domain-like"/>
    <property type="match status" value="1"/>
</dbReference>
<evidence type="ECO:0000256" key="1">
    <source>
        <dbReference type="ARBA" id="ARBA00022614"/>
    </source>
</evidence>
<keyword evidence="5" id="KW-1185">Reference proteome</keyword>
<reference evidence="4 5" key="1">
    <citation type="submission" date="2016-11" db="EMBL/GenBank/DDBJ databases">
        <title>Whole genomes of Flavobacteriaceae.</title>
        <authorList>
            <person name="Stine C."/>
            <person name="Li C."/>
            <person name="Tadesse D."/>
        </authorList>
    </citation>
    <scope>NUCLEOTIDE SEQUENCE [LARGE SCALE GENOMIC DNA]</scope>
    <source>
        <strain evidence="4 5">DSM 24704</strain>
    </source>
</reference>
<dbReference type="Proteomes" id="UP000214684">
    <property type="component" value="Unassembled WGS sequence"/>
</dbReference>
<dbReference type="InterPro" id="IPR001611">
    <property type="entry name" value="Leu-rich_rpt"/>
</dbReference>
<gene>
    <name evidence="4" type="ORF">B0A64_02105</name>
</gene>
<protein>
    <recommendedName>
        <fullName evidence="6">Internalin</fullName>
    </recommendedName>
</protein>
<evidence type="ECO:0000256" key="2">
    <source>
        <dbReference type="ARBA" id="ARBA00022737"/>
    </source>
</evidence>
<keyword evidence="2" id="KW-0677">Repeat</keyword>
<dbReference type="InterPro" id="IPR052574">
    <property type="entry name" value="CDIRP"/>
</dbReference>
<dbReference type="EMBL" id="MUGS01000002">
    <property type="protein sequence ID" value="OXG09569.1"/>
    <property type="molecule type" value="Genomic_DNA"/>
</dbReference>
<feature type="signal peptide" evidence="3">
    <location>
        <begin position="1"/>
        <end position="24"/>
    </location>
</feature>
<accession>A0A227PI75</accession>
<evidence type="ECO:0000313" key="4">
    <source>
        <dbReference type="EMBL" id="OXG09569.1"/>
    </source>
</evidence>
<dbReference type="GO" id="GO:0035591">
    <property type="term" value="F:signaling adaptor activity"/>
    <property type="evidence" value="ECO:0007669"/>
    <property type="project" value="TreeGrafter"/>
</dbReference>
<dbReference type="Gene3D" id="3.80.10.10">
    <property type="entry name" value="Ribonuclease Inhibitor"/>
    <property type="match status" value="1"/>
</dbReference>
<proteinExistence type="predicted"/>
<evidence type="ECO:0000313" key="5">
    <source>
        <dbReference type="Proteomes" id="UP000214684"/>
    </source>
</evidence>
<dbReference type="InterPro" id="IPR032675">
    <property type="entry name" value="LRR_dom_sf"/>
</dbReference>
<feature type="chain" id="PRO_5030039554" description="Internalin" evidence="3">
    <location>
        <begin position="25"/>
        <end position="386"/>
    </location>
</feature>
<dbReference type="SMART" id="SM00365">
    <property type="entry name" value="LRR_SD22"/>
    <property type="match status" value="5"/>
</dbReference>
<dbReference type="PROSITE" id="PS51450">
    <property type="entry name" value="LRR"/>
    <property type="match status" value="1"/>
</dbReference>
<dbReference type="OrthoDB" id="8901262at2"/>
<comment type="caution">
    <text evidence="4">The sequence shown here is derived from an EMBL/GenBank/DDBJ whole genome shotgun (WGS) entry which is preliminary data.</text>
</comment>
<keyword evidence="1" id="KW-0433">Leucine-rich repeat</keyword>
<dbReference type="PANTHER" id="PTHR47566:SF1">
    <property type="entry name" value="PROTEIN NUD1"/>
    <property type="match status" value="1"/>
</dbReference>